<protein>
    <submittedName>
        <fullName evidence="1">Uncharacterized protein</fullName>
    </submittedName>
</protein>
<reference evidence="1" key="1">
    <citation type="journal article" date="2022" name="bioRxiv">
        <title>Genomics of Preaxostyla Flagellates Illuminates Evolutionary Transitions and the Path Towards Mitochondrial Loss.</title>
        <authorList>
            <person name="Novak L.V.F."/>
            <person name="Treitli S.C."/>
            <person name="Pyrih J."/>
            <person name="Halakuc P."/>
            <person name="Pipaliya S.V."/>
            <person name="Vacek V."/>
            <person name="Brzon O."/>
            <person name="Soukal P."/>
            <person name="Eme L."/>
            <person name="Dacks J.B."/>
            <person name="Karnkowska A."/>
            <person name="Elias M."/>
            <person name="Hampl V."/>
        </authorList>
    </citation>
    <scope>NUCLEOTIDE SEQUENCE</scope>
    <source>
        <strain evidence="1">RCP-MX</strain>
    </source>
</reference>
<comment type="caution">
    <text evidence="1">The sequence shown here is derived from an EMBL/GenBank/DDBJ whole genome shotgun (WGS) entry which is preliminary data.</text>
</comment>
<evidence type="ECO:0000313" key="2">
    <source>
        <dbReference type="Proteomes" id="UP001141327"/>
    </source>
</evidence>
<gene>
    <name evidence="1" type="ORF">PAPYR_11153</name>
</gene>
<dbReference type="SUPFAM" id="SSF52047">
    <property type="entry name" value="RNI-like"/>
    <property type="match status" value="1"/>
</dbReference>
<organism evidence="1 2">
    <name type="scientific">Paratrimastix pyriformis</name>
    <dbReference type="NCBI Taxonomy" id="342808"/>
    <lineage>
        <taxon>Eukaryota</taxon>
        <taxon>Metamonada</taxon>
        <taxon>Preaxostyla</taxon>
        <taxon>Paratrimastigidae</taxon>
        <taxon>Paratrimastix</taxon>
    </lineage>
</organism>
<name>A0ABQ8UA55_9EUKA</name>
<dbReference type="InterPro" id="IPR032675">
    <property type="entry name" value="LRR_dom_sf"/>
</dbReference>
<dbReference type="EMBL" id="JAPMOS010000176">
    <property type="protein sequence ID" value="KAJ4454204.1"/>
    <property type="molecule type" value="Genomic_DNA"/>
</dbReference>
<dbReference type="Gene3D" id="3.80.10.10">
    <property type="entry name" value="Ribonuclease Inhibitor"/>
    <property type="match status" value="1"/>
</dbReference>
<dbReference type="Proteomes" id="UP001141327">
    <property type="component" value="Unassembled WGS sequence"/>
</dbReference>
<sequence>MLTASRATLKCVSFDFNSDPTFDTAYLLGTLVRLPHLTRLSLRSNAARSFPFLAPPALVDRLEYLDFEGHCGGPLGITSSRLRVLRLATDGVTLTLACPALEELALHRIADADGKGSPRLASIEELAGAPRLRCTALPDEVTARLDGPTWLPRLDSCPRLRVISFTRIPLPAGLNHLWKLGALSRLRISIGTSAFPNPPVFRLPDGLEALRMVIPERFAGMTAGARDLRVEGLGLRSLCLHTGADSVWAAPPIRLTLRCPSLAALALEIPSLTTFRMDQGTGQGLRSLETDPRPVHTTLDADSLLAVLTQHGAHLRHVALHWFPPSFQAAWPQLAAALNGLPLLASLVLGNPPITHLALACPHLRQLRIPPLPLPECAEQRYTAPGDRIPMGHLRTVEIAAPLLEELEVPFGPPFERLELAGGAPNLRHNAPVTPEWMGKLRGRFPQATLRMSRCGMCRCWSRLNPRGKPTIF</sequence>
<keyword evidence="2" id="KW-1185">Reference proteome</keyword>
<proteinExistence type="predicted"/>
<accession>A0ABQ8UA55</accession>
<evidence type="ECO:0000313" key="1">
    <source>
        <dbReference type="EMBL" id="KAJ4454204.1"/>
    </source>
</evidence>